<evidence type="ECO:0000259" key="10">
    <source>
        <dbReference type="Pfam" id="PF00482"/>
    </source>
</evidence>
<evidence type="ECO:0000256" key="8">
    <source>
        <dbReference type="RuleBase" id="RU003923"/>
    </source>
</evidence>
<gene>
    <name evidence="11" type="ORF">LQV63_02260</name>
</gene>
<organism evidence="11 12">
    <name type="scientific">Paenibacillus profundus</name>
    <dbReference type="NCBI Taxonomy" id="1173085"/>
    <lineage>
        <taxon>Bacteria</taxon>
        <taxon>Bacillati</taxon>
        <taxon>Bacillota</taxon>
        <taxon>Bacilli</taxon>
        <taxon>Bacillales</taxon>
        <taxon>Paenibacillaceae</taxon>
        <taxon>Paenibacillus</taxon>
    </lineage>
</organism>
<dbReference type="InterPro" id="IPR018076">
    <property type="entry name" value="T2SS_GspF_dom"/>
</dbReference>
<dbReference type="Pfam" id="PF00482">
    <property type="entry name" value="T2SSF"/>
    <property type="match status" value="2"/>
</dbReference>
<comment type="caution">
    <text evidence="11">The sequence shown here is derived from an EMBL/GenBank/DDBJ whole genome shotgun (WGS) entry which is preliminary data.</text>
</comment>
<evidence type="ECO:0000256" key="4">
    <source>
        <dbReference type="ARBA" id="ARBA00022475"/>
    </source>
</evidence>
<feature type="transmembrane region" description="Helical" evidence="9">
    <location>
        <begin position="222"/>
        <end position="240"/>
    </location>
</feature>
<dbReference type="PRINTS" id="PR00812">
    <property type="entry name" value="BCTERIALGSPF"/>
</dbReference>
<proteinExistence type="inferred from homology"/>
<comment type="similarity">
    <text evidence="2 8">Belongs to the GSP F family.</text>
</comment>
<dbReference type="Proteomes" id="UP001199916">
    <property type="component" value="Unassembled WGS sequence"/>
</dbReference>
<evidence type="ECO:0000256" key="7">
    <source>
        <dbReference type="ARBA" id="ARBA00023136"/>
    </source>
</evidence>
<dbReference type="InterPro" id="IPR003004">
    <property type="entry name" value="GspF/PilC"/>
</dbReference>
<evidence type="ECO:0000256" key="9">
    <source>
        <dbReference type="SAM" id="Phobius"/>
    </source>
</evidence>
<dbReference type="InterPro" id="IPR001992">
    <property type="entry name" value="T2SS_GspF/T4SS_PilC_CS"/>
</dbReference>
<keyword evidence="4" id="KW-1003">Cell membrane</keyword>
<dbReference type="Gene3D" id="1.20.81.30">
    <property type="entry name" value="Type II secretion system (T2SS), domain F"/>
    <property type="match status" value="2"/>
</dbReference>
<accession>A0ABS8YF62</accession>
<evidence type="ECO:0000256" key="6">
    <source>
        <dbReference type="ARBA" id="ARBA00022989"/>
    </source>
</evidence>
<dbReference type="PROSITE" id="PS00874">
    <property type="entry name" value="T2SP_F"/>
    <property type="match status" value="1"/>
</dbReference>
<name>A0ABS8YF62_9BACL</name>
<keyword evidence="3 8" id="KW-0813">Transport</keyword>
<keyword evidence="5 8" id="KW-0812">Transmembrane</keyword>
<feature type="transmembrane region" description="Helical" evidence="9">
    <location>
        <begin position="169"/>
        <end position="191"/>
    </location>
</feature>
<feature type="domain" description="Type II secretion system protein GspF" evidence="10">
    <location>
        <begin position="272"/>
        <end position="394"/>
    </location>
</feature>
<reference evidence="11 12" key="1">
    <citation type="submission" date="2021-11" db="EMBL/GenBank/DDBJ databases">
        <title>Draft genome sequence of Paenibacillus profundus YoMME, a new Gram-positive bacteria with exoelectrogenic properties.</title>
        <authorList>
            <person name="Hubenova Y."/>
            <person name="Hubenova E."/>
            <person name="Manasiev Y."/>
            <person name="Peykov S."/>
            <person name="Mitov M."/>
        </authorList>
    </citation>
    <scope>NUCLEOTIDE SEQUENCE [LARGE SCALE GENOMIC DNA]</scope>
    <source>
        <strain evidence="11 12">YoMME</strain>
    </source>
</reference>
<dbReference type="InterPro" id="IPR042094">
    <property type="entry name" value="T2SS_GspF_sf"/>
</dbReference>
<sequence length="403" mass="45995">MPDFHFQAIDEYGVFRRGVVKTSTKKQAAEQLQARNWWVTKLEDRKGHWLHRDIALGGPRVKVGEMTVFCRQFATMVRAGIPLAESIRILAEQTGNKPFGEVLQQVLEDLESGTSLSQAAERYPGVFSQMFVNMVKAGEASGKLDEMLERLAVFYEKEHQTREKVKSAMIYPIIMLIMTIVVVTVLMIFVIPKLVYSFTTMDIELPLPTRIVMAVSEFMQHYSYIVIPVMALLPFLWMFLKKLPRLKYPWDMAKLRMPVFGTLQQKQALARFTRTFASLFGAAIPIVDTLTIAARVTGNEVYGRIIRDAREDIKSGQSLTETFSEHAWFPPMLVQMMAVGERTGNLDEMMEKVADFYERDVETMSDRLKAMLEPLMIVVLAVVVGFIVLAVMLPSFKLMDNLR</sequence>
<comment type="subcellular location">
    <subcellularLocation>
        <location evidence="1 8">Cell membrane</location>
        <topology evidence="1 8">Multi-pass membrane protein</topology>
    </subcellularLocation>
</comment>
<evidence type="ECO:0000256" key="3">
    <source>
        <dbReference type="ARBA" id="ARBA00022448"/>
    </source>
</evidence>
<keyword evidence="6 9" id="KW-1133">Transmembrane helix</keyword>
<evidence type="ECO:0000256" key="2">
    <source>
        <dbReference type="ARBA" id="ARBA00005745"/>
    </source>
</evidence>
<evidence type="ECO:0000256" key="5">
    <source>
        <dbReference type="ARBA" id="ARBA00022692"/>
    </source>
</evidence>
<feature type="domain" description="Type II secretion system protein GspF" evidence="10">
    <location>
        <begin position="69"/>
        <end position="192"/>
    </location>
</feature>
<feature type="transmembrane region" description="Helical" evidence="9">
    <location>
        <begin position="375"/>
        <end position="396"/>
    </location>
</feature>
<evidence type="ECO:0000313" key="11">
    <source>
        <dbReference type="EMBL" id="MCE5168144.1"/>
    </source>
</evidence>
<dbReference type="EMBL" id="JAJNBZ010000001">
    <property type="protein sequence ID" value="MCE5168144.1"/>
    <property type="molecule type" value="Genomic_DNA"/>
</dbReference>
<keyword evidence="7 9" id="KW-0472">Membrane</keyword>
<evidence type="ECO:0000313" key="12">
    <source>
        <dbReference type="Proteomes" id="UP001199916"/>
    </source>
</evidence>
<evidence type="ECO:0000256" key="1">
    <source>
        <dbReference type="ARBA" id="ARBA00004651"/>
    </source>
</evidence>
<dbReference type="RefSeq" id="WP_233695474.1">
    <property type="nucleotide sequence ID" value="NZ_JAJNBZ010000001.1"/>
</dbReference>
<dbReference type="PANTHER" id="PTHR30012:SF0">
    <property type="entry name" value="TYPE II SECRETION SYSTEM PROTEIN F-RELATED"/>
    <property type="match status" value="1"/>
</dbReference>
<keyword evidence="12" id="KW-1185">Reference proteome</keyword>
<dbReference type="PANTHER" id="PTHR30012">
    <property type="entry name" value="GENERAL SECRETION PATHWAY PROTEIN"/>
    <property type="match status" value="1"/>
</dbReference>
<protein>
    <submittedName>
        <fullName evidence="11">Type II secretion system F family protein</fullName>
    </submittedName>
</protein>